<keyword evidence="2" id="KW-0812">Transmembrane</keyword>
<dbReference type="EMBL" id="CAJZBQ010000012">
    <property type="protein sequence ID" value="CAG9314714.1"/>
    <property type="molecule type" value="Genomic_DNA"/>
</dbReference>
<comment type="caution">
    <text evidence="3">The sequence shown here is derived from an EMBL/GenBank/DDBJ whole genome shotgun (WGS) entry which is preliminary data.</text>
</comment>
<evidence type="ECO:0000256" key="2">
    <source>
        <dbReference type="SAM" id="Phobius"/>
    </source>
</evidence>
<proteinExistence type="predicted"/>
<organism evidence="3 4">
    <name type="scientific">Blepharisma stoltei</name>
    <dbReference type="NCBI Taxonomy" id="1481888"/>
    <lineage>
        <taxon>Eukaryota</taxon>
        <taxon>Sar</taxon>
        <taxon>Alveolata</taxon>
        <taxon>Ciliophora</taxon>
        <taxon>Postciliodesmatophora</taxon>
        <taxon>Heterotrichea</taxon>
        <taxon>Heterotrichida</taxon>
        <taxon>Blepharismidae</taxon>
        <taxon>Blepharisma</taxon>
    </lineage>
</organism>
<keyword evidence="4" id="KW-1185">Reference proteome</keyword>
<dbReference type="Proteomes" id="UP001162131">
    <property type="component" value="Unassembled WGS sequence"/>
</dbReference>
<name>A0AAU9IRD6_9CILI</name>
<feature type="region of interest" description="Disordered" evidence="1">
    <location>
        <begin position="289"/>
        <end position="311"/>
    </location>
</feature>
<reference evidence="3" key="1">
    <citation type="submission" date="2021-09" db="EMBL/GenBank/DDBJ databases">
        <authorList>
            <consortium name="AG Swart"/>
            <person name="Singh M."/>
            <person name="Singh A."/>
            <person name="Seah K."/>
            <person name="Emmerich C."/>
        </authorList>
    </citation>
    <scope>NUCLEOTIDE SEQUENCE</scope>
    <source>
        <strain evidence="3">ATCC30299</strain>
    </source>
</reference>
<dbReference type="AlphaFoldDB" id="A0AAU9IRD6"/>
<protein>
    <submittedName>
        <fullName evidence="3">Uncharacterized protein</fullName>
    </submittedName>
</protein>
<evidence type="ECO:0000256" key="1">
    <source>
        <dbReference type="SAM" id="MobiDB-lite"/>
    </source>
</evidence>
<evidence type="ECO:0000313" key="4">
    <source>
        <dbReference type="Proteomes" id="UP001162131"/>
    </source>
</evidence>
<accession>A0AAU9IRD6</accession>
<feature type="transmembrane region" description="Helical" evidence="2">
    <location>
        <begin position="6"/>
        <end position="27"/>
    </location>
</feature>
<sequence length="311" mass="35933">MKKFDYKNWILGGLAVIGASALLYYFIDKKDAKSKEKALIPKKDLENILKDLDNELLGVYLNLPGLIRTHKELTGSIDNEDIKEFVDSRFHISNEIQSIANKVYEKHSATEEAVEKSCIIYEKTDKDIRDLNNLIKKNLARAYQGIEPQLSIDDPDFLTADLTLEILEEMYATARMASYERIEEIEKRGIKRDLSSNEFLDQIENMDNFIEEAENELFQKYGLYALNQAPTKVIRNAVIKYSQIDPTFNRHVLAIEKEHKSDMAMILGGEFSANKLEMLRNRLKKGENVAKESSEEFKNETEEYENKNSLK</sequence>
<gene>
    <name evidence="3" type="ORF">BSTOLATCC_MIC11712</name>
</gene>
<keyword evidence="2" id="KW-0472">Membrane</keyword>
<keyword evidence="2" id="KW-1133">Transmembrane helix</keyword>
<evidence type="ECO:0000313" key="3">
    <source>
        <dbReference type="EMBL" id="CAG9314714.1"/>
    </source>
</evidence>